<evidence type="ECO:0000313" key="4">
    <source>
        <dbReference type="Proteomes" id="UP000010471"/>
    </source>
</evidence>
<dbReference type="InterPro" id="IPR016040">
    <property type="entry name" value="NAD(P)-bd_dom"/>
</dbReference>
<reference evidence="3 4" key="1">
    <citation type="submission" date="2012-06" db="EMBL/GenBank/DDBJ databases">
        <title>Finished chromosome of genome of Microcoleus sp. PCC 7113.</title>
        <authorList>
            <consortium name="US DOE Joint Genome Institute"/>
            <person name="Gugger M."/>
            <person name="Coursin T."/>
            <person name="Rippka R."/>
            <person name="Tandeau De Marsac N."/>
            <person name="Huntemann M."/>
            <person name="Wei C.-L."/>
            <person name="Han J."/>
            <person name="Detter J.C."/>
            <person name="Han C."/>
            <person name="Tapia R."/>
            <person name="Chen A."/>
            <person name="Kyrpides N."/>
            <person name="Mavromatis K."/>
            <person name="Markowitz V."/>
            <person name="Szeto E."/>
            <person name="Ivanova N."/>
            <person name="Pagani I."/>
            <person name="Pati A."/>
            <person name="Goodwin L."/>
            <person name="Nordberg H.P."/>
            <person name="Cantor M.N."/>
            <person name="Hua S.X."/>
            <person name="Woyke T."/>
            <person name="Kerfeld C.A."/>
        </authorList>
    </citation>
    <scope>NUCLEOTIDE SEQUENCE [LARGE SCALE GENOMIC DNA]</scope>
    <source>
        <strain evidence="3 4">PCC 7113</strain>
    </source>
</reference>
<protein>
    <submittedName>
        <fullName evidence="3">NmrA-like family protein</fullName>
    </submittedName>
</protein>
<dbReference type="HOGENOM" id="CLU_029746_1_1_3"/>
<dbReference type="PATRIC" id="fig|1173027.3.peg.823"/>
<dbReference type="EMBL" id="CP003630">
    <property type="protein sequence ID" value="AFZ16661.1"/>
    <property type="molecule type" value="Genomic_DNA"/>
</dbReference>
<dbReference type="PANTHER" id="PTHR15020">
    <property type="entry name" value="FLAVIN REDUCTASE-RELATED"/>
    <property type="match status" value="1"/>
</dbReference>
<organism evidence="3 4">
    <name type="scientific">Allocoleopsis franciscana PCC 7113</name>
    <dbReference type="NCBI Taxonomy" id="1173027"/>
    <lineage>
        <taxon>Bacteria</taxon>
        <taxon>Bacillati</taxon>
        <taxon>Cyanobacteriota</taxon>
        <taxon>Cyanophyceae</taxon>
        <taxon>Coleofasciculales</taxon>
        <taxon>Coleofasciculaceae</taxon>
        <taxon>Allocoleopsis</taxon>
        <taxon>Allocoleopsis franciscana</taxon>
    </lineage>
</organism>
<dbReference type="Proteomes" id="UP000010471">
    <property type="component" value="Chromosome"/>
</dbReference>
<accession>K9WA22</accession>
<dbReference type="Gene3D" id="3.40.50.720">
    <property type="entry name" value="NAD(P)-binding Rossmann-like Domain"/>
    <property type="match status" value="2"/>
</dbReference>
<dbReference type="InterPro" id="IPR008979">
    <property type="entry name" value="Galactose-bd-like_sf"/>
</dbReference>
<dbReference type="InterPro" id="IPR036291">
    <property type="entry name" value="NAD(P)-bd_dom_sf"/>
</dbReference>
<feature type="domain" description="NADH:ubiquinone oxidoreductase intermediate-associated protein 30" evidence="1">
    <location>
        <begin position="184"/>
        <end position="350"/>
    </location>
</feature>
<dbReference type="Pfam" id="PF13460">
    <property type="entry name" value="NAD_binding_10"/>
    <property type="match status" value="2"/>
</dbReference>
<dbReference type="SUPFAM" id="SSF51735">
    <property type="entry name" value="NAD(P)-binding Rossmann-fold domains"/>
    <property type="match status" value="1"/>
</dbReference>
<proteinExistence type="predicted"/>
<keyword evidence="4" id="KW-1185">Reference proteome</keyword>
<dbReference type="PANTHER" id="PTHR15020:SF50">
    <property type="entry name" value="UPF0659 PROTEIN YMR090W"/>
    <property type="match status" value="1"/>
</dbReference>
<dbReference type="STRING" id="1173027.Mic7113_0749"/>
<sequence length="496" mass="54992">MTHQNRSQWDAGRFLETLTYFEVIPFLSCLKRLFTNRAKNKTETQGGSQIMGVILVAGATGGVGKRVVRRLIEHDYQVRALVRDAERAREILGEKVELFEADITLPDTLTPQLMNNVVAVVCCTGVRVQPVEGDTPDRAKYYQGIKFYMPEVVDSPEIVDYQGIKNLVQAAARSLPQAASTVLFDFKHPTDQLKETWGAVDDVVMGGVSESSMRLIEQAALFSGNVSTANSGGFASVRTRNFDSPLNLTEYEGIELRVKGDGQRYKFILRSEAKWDGISYCYSFDTEKDQWIDVRVPFEALIPVFRAKTLPDAPAFDSSHVYALQLMLSKFEYDGGLNPNFAPGAFALQVESIKAYGGATKPQFIMISSAGVTRPGRPGINLEEEPPAVRMNNQLGGILTWKLRGEDAVRESGVPYTIIRPCALTEEPGGKGLVFEQGDNIRGKVSREDIAELCLQVLEQPKACNVTFEVKEADSFNSFHNWDSLFSSLKLESGDK</sequence>
<dbReference type="OrthoDB" id="442188at2"/>
<dbReference type="InterPro" id="IPR013857">
    <property type="entry name" value="NADH-UbQ_OxRdtase-assoc_prot30"/>
</dbReference>
<feature type="domain" description="NAD(P)-binding" evidence="2">
    <location>
        <begin position="353"/>
        <end position="461"/>
    </location>
</feature>
<dbReference type="AlphaFoldDB" id="K9WA22"/>
<dbReference type="eggNOG" id="COG0702">
    <property type="taxonomic scope" value="Bacteria"/>
</dbReference>
<dbReference type="RefSeq" id="WP_015180824.1">
    <property type="nucleotide sequence ID" value="NC_019738.1"/>
</dbReference>
<feature type="domain" description="NAD(P)-binding" evidence="2">
    <location>
        <begin position="58"/>
        <end position="129"/>
    </location>
</feature>
<evidence type="ECO:0000259" key="1">
    <source>
        <dbReference type="Pfam" id="PF08547"/>
    </source>
</evidence>
<gene>
    <name evidence="3" type="ORF">Mic7113_0749</name>
</gene>
<dbReference type="KEGG" id="mic:Mic7113_0749"/>
<evidence type="ECO:0000313" key="3">
    <source>
        <dbReference type="EMBL" id="AFZ16661.1"/>
    </source>
</evidence>
<name>K9WA22_9CYAN</name>
<dbReference type="Pfam" id="PF08547">
    <property type="entry name" value="CIA30"/>
    <property type="match status" value="1"/>
</dbReference>
<evidence type="ECO:0000259" key="2">
    <source>
        <dbReference type="Pfam" id="PF13460"/>
    </source>
</evidence>
<dbReference type="SUPFAM" id="SSF49785">
    <property type="entry name" value="Galactose-binding domain-like"/>
    <property type="match status" value="1"/>
</dbReference>